<dbReference type="EMBL" id="MOPA01000020">
    <property type="protein sequence ID" value="KAK1519260.1"/>
    <property type="molecule type" value="Genomic_DNA"/>
</dbReference>
<evidence type="ECO:0000313" key="1">
    <source>
        <dbReference type="EMBL" id="KAK1519260.1"/>
    </source>
</evidence>
<organism evidence="1 2">
    <name type="scientific">Colletotrichum paranaense</name>
    <dbReference type="NCBI Taxonomy" id="1914294"/>
    <lineage>
        <taxon>Eukaryota</taxon>
        <taxon>Fungi</taxon>
        <taxon>Dikarya</taxon>
        <taxon>Ascomycota</taxon>
        <taxon>Pezizomycotina</taxon>
        <taxon>Sordariomycetes</taxon>
        <taxon>Hypocreomycetidae</taxon>
        <taxon>Glomerellales</taxon>
        <taxon>Glomerellaceae</taxon>
        <taxon>Colletotrichum</taxon>
        <taxon>Colletotrichum acutatum species complex</taxon>
    </lineage>
</organism>
<protein>
    <submittedName>
        <fullName evidence="1">Uncharacterized protein</fullName>
    </submittedName>
</protein>
<dbReference type="RefSeq" id="XP_060341522.1">
    <property type="nucleotide sequence ID" value="XM_060499946.1"/>
</dbReference>
<name>A0ABQ9RYN6_9PEZI</name>
<keyword evidence="2" id="KW-1185">Reference proteome</keyword>
<dbReference type="GeneID" id="85383845"/>
<proteinExistence type="predicted"/>
<reference evidence="1 2" key="1">
    <citation type="submission" date="2016-10" db="EMBL/GenBank/DDBJ databases">
        <title>The genome sequence of Colletotrichum fioriniae PJ7.</title>
        <authorList>
            <person name="Baroncelli R."/>
        </authorList>
    </citation>
    <scope>NUCLEOTIDE SEQUENCE [LARGE SCALE GENOMIC DNA]</scope>
    <source>
        <strain evidence="1 2">IMI 384185</strain>
    </source>
</reference>
<dbReference type="Proteomes" id="UP001241169">
    <property type="component" value="Unassembled WGS sequence"/>
</dbReference>
<sequence length="188" mass="20237">MSSKLAKVNECHPCVNLSQLLKPCTSLKDHVEAAIPSIGAIVKGSLTAAILADEMCLSRTAIITTTGATASGKKQKLGNLRPEQLLEESSIQTTLQAVRAILDRTPGAKILVISEVLEALYCRVVAFMLGIGNVQTRQTMFQFIWVIATDIRKEAGRKSLSFQSPSDMLVTSKAVGQSVMMTSAHHVI</sequence>
<gene>
    <name evidence="1" type="ORF">CPAR01_15698</name>
</gene>
<accession>A0ABQ9RYN6</accession>
<evidence type="ECO:0000313" key="2">
    <source>
        <dbReference type="Proteomes" id="UP001241169"/>
    </source>
</evidence>
<comment type="caution">
    <text evidence="1">The sequence shown here is derived from an EMBL/GenBank/DDBJ whole genome shotgun (WGS) entry which is preliminary data.</text>
</comment>